<feature type="transmembrane region" description="Helical" evidence="1">
    <location>
        <begin position="23"/>
        <end position="42"/>
    </location>
</feature>
<evidence type="ECO:0000313" key="2">
    <source>
        <dbReference type="EMBL" id="MBC8595422.1"/>
    </source>
</evidence>
<gene>
    <name evidence="2" type="ORF">H8706_00870</name>
</gene>
<evidence type="ECO:0000256" key="1">
    <source>
        <dbReference type="SAM" id="Phobius"/>
    </source>
</evidence>
<name>A0A926ILW0_9FIRM</name>
<accession>A0A926ILW0</accession>
<keyword evidence="1" id="KW-0472">Membrane</keyword>
<comment type="caution">
    <text evidence="2">The sequence shown here is derived from an EMBL/GenBank/DDBJ whole genome shotgun (WGS) entry which is preliminary data.</text>
</comment>
<dbReference type="Proteomes" id="UP000647416">
    <property type="component" value="Unassembled WGS sequence"/>
</dbReference>
<keyword evidence="3" id="KW-1185">Reference proteome</keyword>
<reference evidence="2" key="1">
    <citation type="submission" date="2020-08" db="EMBL/GenBank/DDBJ databases">
        <title>Genome public.</title>
        <authorList>
            <person name="Liu C."/>
            <person name="Sun Q."/>
        </authorList>
    </citation>
    <scope>NUCLEOTIDE SEQUENCE</scope>
    <source>
        <strain evidence="2">NSJ-50</strain>
    </source>
</reference>
<proteinExistence type="predicted"/>
<protein>
    <submittedName>
        <fullName evidence="2">Uncharacterized protein</fullName>
    </submittedName>
</protein>
<dbReference type="RefSeq" id="WP_262431119.1">
    <property type="nucleotide sequence ID" value="NZ_JACRTE010000001.1"/>
</dbReference>
<keyword evidence="1" id="KW-0812">Transmembrane</keyword>
<dbReference type="EMBL" id="JACRTE010000001">
    <property type="protein sequence ID" value="MBC8595422.1"/>
    <property type="molecule type" value="Genomic_DNA"/>
</dbReference>
<keyword evidence="1" id="KW-1133">Transmembrane helix</keyword>
<dbReference type="AlphaFoldDB" id="A0A926ILW0"/>
<organism evidence="2 3">
    <name type="scientific">Qingrenia yutianensis</name>
    <dbReference type="NCBI Taxonomy" id="2763676"/>
    <lineage>
        <taxon>Bacteria</taxon>
        <taxon>Bacillati</taxon>
        <taxon>Bacillota</taxon>
        <taxon>Clostridia</taxon>
        <taxon>Eubacteriales</taxon>
        <taxon>Oscillospiraceae</taxon>
        <taxon>Qingrenia</taxon>
    </lineage>
</organism>
<sequence>MADHMIKLSEVPKGQKWQYLWDYYRFPALAAVIGLILVISLVKTIFFTPKADVGIIFTTELGLSDSEGEKFDKAVNDALEDYNGDGKKLADTTRLAYSETSAQSDPQYAQAVLTKINVELAAGNDILQICDDKLYPTYEGNGCLATYKVFKDFGVDIKHTDDSEIVKIPFSEIKAFADIKSANGAEMYLTVRPPMEKWYTNEKQRKNYTNQLKFIAKLVNE</sequence>
<evidence type="ECO:0000313" key="3">
    <source>
        <dbReference type="Proteomes" id="UP000647416"/>
    </source>
</evidence>